<accession>A0A447MSM3</accession>
<feature type="compositionally biased region" description="Polar residues" evidence="1">
    <location>
        <begin position="12"/>
        <end position="26"/>
    </location>
</feature>
<feature type="compositionally biased region" description="Basic residues" evidence="1">
    <location>
        <begin position="27"/>
        <end position="36"/>
    </location>
</feature>
<gene>
    <name evidence="2" type="ORF">NCTC129_00096</name>
</gene>
<dbReference type="AlphaFoldDB" id="A0A447MSM3"/>
<dbReference type="EMBL" id="LR134140">
    <property type="protein sequence ID" value="VDZ94025.1"/>
    <property type="molecule type" value="Genomic_DNA"/>
</dbReference>
<reference evidence="2 3" key="1">
    <citation type="submission" date="2018-12" db="EMBL/GenBank/DDBJ databases">
        <authorList>
            <consortium name="Pathogen Informatics"/>
        </authorList>
    </citation>
    <scope>NUCLEOTIDE SEQUENCE [LARGE SCALE GENOMIC DNA]</scope>
    <source>
        <strain evidence="2 3">NCTC129</strain>
    </source>
</reference>
<name>A0A447MSM3_SALET</name>
<organism evidence="2 3">
    <name type="scientific">Salmonella enterica I</name>
    <dbReference type="NCBI Taxonomy" id="59201"/>
    <lineage>
        <taxon>Bacteria</taxon>
        <taxon>Pseudomonadati</taxon>
        <taxon>Pseudomonadota</taxon>
        <taxon>Gammaproteobacteria</taxon>
        <taxon>Enterobacterales</taxon>
        <taxon>Enterobacteriaceae</taxon>
        <taxon>Salmonella</taxon>
    </lineage>
</organism>
<dbReference type="Proteomes" id="UP000282086">
    <property type="component" value="Chromosome"/>
</dbReference>
<evidence type="ECO:0000256" key="1">
    <source>
        <dbReference type="SAM" id="MobiDB-lite"/>
    </source>
</evidence>
<evidence type="ECO:0000313" key="3">
    <source>
        <dbReference type="Proteomes" id="UP000282086"/>
    </source>
</evidence>
<evidence type="ECO:0000313" key="2">
    <source>
        <dbReference type="EMBL" id="VDZ94025.1"/>
    </source>
</evidence>
<feature type="region of interest" description="Disordered" evidence="1">
    <location>
        <begin position="1"/>
        <end position="36"/>
    </location>
</feature>
<protein>
    <submittedName>
        <fullName evidence="2">Uncharacterized protein</fullName>
    </submittedName>
</protein>
<proteinExistence type="predicted"/>
<sequence>MSGGLGLKTPDHGSTGSRASSNIGNRSRTRPRSCSRNACKRACRCGADVACDNHSTKRCILCLSSACNVPPMHARFTHQLLDGFIQILLGGKTGILWSNSPDDAG</sequence>